<dbReference type="InterPro" id="IPR035919">
    <property type="entry name" value="EAL_sf"/>
</dbReference>
<dbReference type="CDD" id="cd01948">
    <property type="entry name" value="EAL"/>
    <property type="match status" value="1"/>
</dbReference>
<dbReference type="InterPro" id="IPR029787">
    <property type="entry name" value="Nucleotide_cyclase"/>
</dbReference>
<dbReference type="Pfam" id="PF00990">
    <property type="entry name" value="GGDEF"/>
    <property type="match status" value="1"/>
</dbReference>
<dbReference type="Gene3D" id="3.30.70.270">
    <property type="match status" value="1"/>
</dbReference>
<evidence type="ECO:0000259" key="3">
    <source>
        <dbReference type="PROSITE" id="PS50887"/>
    </source>
</evidence>
<feature type="transmembrane region" description="Helical" evidence="1">
    <location>
        <begin position="195"/>
        <end position="218"/>
    </location>
</feature>
<name>A0A2S5IVK4_9MICC</name>
<evidence type="ECO:0000256" key="1">
    <source>
        <dbReference type="SAM" id="Phobius"/>
    </source>
</evidence>
<evidence type="ECO:0000313" key="5">
    <source>
        <dbReference type="Proteomes" id="UP000239297"/>
    </source>
</evidence>
<dbReference type="EMBL" id="PRKW01000005">
    <property type="protein sequence ID" value="PPB48589.1"/>
    <property type="molecule type" value="Genomic_DNA"/>
</dbReference>
<feature type="transmembrane region" description="Helical" evidence="1">
    <location>
        <begin position="74"/>
        <end position="92"/>
    </location>
</feature>
<dbReference type="Pfam" id="PF00563">
    <property type="entry name" value="EAL"/>
    <property type="match status" value="1"/>
</dbReference>
<dbReference type="AlphaFoldDB" id="A0A2S5IVK4"/>
<dbReference type="PROSITE" id="PS50887">
    <property type="entry name" value="GGDEF"/>
    <property type="match status" value="1"/>
</dbReference>
<evidence type="ECO:0000313" key="4">
    <source>
        <dbReference type="EMBL" id="PPB48589.1"/>
    </source>
</evidence>
<feature type="transmembrane region" description="Helical" evidence="1">
    <location>
        <begin position="325"/>
        <end position="343"/>
    </location>
</feature>
<dbReference type="SUPFAM" id="SSF141868">
    <property type="entry name" value="EAL domain-like"/>
    <property type="match status" value="1"/>
</dbReference>
<dbReference type="OrthoDB" id="23692at2"/>
<dbReference type="Gene3D" id="3.20.20.450">
    <property type="entry name" value="EAL domain"/>
    <property type="match status" value="1"/>
</dbReference>
<feature type="transmembrane region" description="Helical" evidence="1">
    <location>
        <begin position="264"/>
        <end position="282"/>
    </location>
</feature>
<comment type="caution">
    <text evidence="4">The sequence shown here is derived from an EMBL/GenBank/DDBJ whole genome shotgun (WGS) entry which is preliminary data.</text>
</comment>
<dbReference type="InterPro" id="IPR001633">
    <property type="entry name" value="EAL_dom"/>
</dbReference>
<dbReference type="PANTHER" id="PTHR44757">
    <property type="entry name" value="DIGUANYLATE CYCLASE DGCP"/>
    <property type="match status" value="1"/>
</dbReference>
<dbReference type="InterPro" id="IPR043128">
    <property type="entry name" value="Rev_trsase/Diguanyl_cyclase"/>
</dbReference>
<dbReference type="NCBIfam" id="TIGR00254">
    <property type="entry name" value="GGDEF"/>
    <property type="match status" value="1"/>
</dbReference>
<dbReference type="CDD" id="cd01949">
    <property type="entry name" value="GGDEF"/>
    <property type="match status" value="1"/>
</dbReference>
<dbReference type="InterPro" id="IPR052155">
    <property type="entry name" value="Biofilm_reg_signaling"/>
</dbReference>
<organism evidence="4 5">
    <name type="scientific">Arthrobacter pityocampae</name>
    <dbReference type="NCBI Taxonomy" id="547334"/>
    <lineage>
        <taxon>Bacteria</taxon>
        <taxon>Bacillati</taxon>
        <taxon>Actinomycetota</taxon>
        <taxon>Actinomycetes</taxon>
        <taxon>Micrococcales</taxon>
        <taxon>Micrococcaceae</taxon>
        <taxon>Arthrobacter</taxon>
    </lineage>
</organism>
<reference evidence="4 5" key="1">
    <citation type="journal article" date="2014" name="Int. J. Syst. Evol. Microbiol.">
        <title>Arthrobacter pityocampae sp. nov., isolated from Thaumetopoea pityocampa (Lep., Thaumetopoeidae).</title>
        <authorList>
            <person name="Ince I.A."/>
            <person name="Demirbag Z."/>
            <person name="Kati H."/>
        </authorList>
    </citation>
    <scope>NUCLEOTIDE SEQUENCE [LARGE SCALE GENOMIC DNA]</scope>
    <source>
        <strain evidence="4 5">Tp2</strain>
    </source>
</reference>
<keyword evidence="1" id="KW-1133">Transmembrane helix</keyword>
<dbReference type="PROSITE" id="PS50883">
    <property type="entry name" value="EAL"/>
    <property type="match status" value="1"/>
</dbReference>
<dbReference type="SUPFAM" id="SSF55073">
    <property type="entry name" value="Nucleotide cyclase"/>
    <property type="match status" value="1"/>
</dbReference>
<dbReference type="PANTHER" id="PTHR44757:SF2">
    <property type="entry name" value="BIOFILM ARCHITECTURE MAINTENANCE PROTEIN MBAA"/>
    <property type="match status" value="1"/>
</dbReference>
<dbReference type="SMART" id="SM00267">
    <property type="entry name" value="GGDEF"/>
    <property type="match status" value="1"/>
</dbReference>
<dbReference type="Proteomes" id="UP000239297">
    <property type="component" value="Unassembled WGS sequence"/>
</dbReference>
<dbReference type="InterPro" id="IPR000160">
    <property type="entry name" value="GGDEF_dom"/>
</dbReference>
<keyword evidence="5" id="KW-1185">Reference proteome</keyword>
<protein>
    <submittedName>
        <fullName evidence="4">GGDEF-domain containing protein</fullName>
    </submittedName>
</protein>
<feature type="transmembrane region" description="Helical" evidence="1">
    <location>
        <begin position="132"/>
        <end position="151"/>
    </location>
</feature>
<gene>
    <name evidence="4" type="ORF">C4K88_12715</name>
</gene>
<evidence type="ECO:0000259" key="2">
    <source>
        <dbReference type="PROSITE" id="PS50883"/>
    </source>
</evidence>
<feature type="domain" description="GGDEF" evidence="3">
    <location>
        <begin position="403"/>
        <end position="537"/>
    </location>
</feature>
<dbReference type="SMART" id="SM00052">
    <property type="entry name" value="EAL"/>
    <property type="match status" value="1"/>
</dbReference>
<feature type="transmembrane region" description="Helical" evidence="1">
    <location>
        <begin position="230"/>
        <end position="252"/>
    </location>
</feature>
<keyword evidence="1" id="KW-0812">Transmembrane</keyword>
<proteinExistence type="predicted"/>
<feature type="domain" description="EAL" evidence="2">
    <location>
        <begin position="543"/>
        <end position="795"/>
    </location>
</feature>
<feature type="transmembrane region" description="Helical" evidence="1">
    <location>
        <begin position="104"/>
        <end position="123"/>
    </location>
</feature>
<feature type="transmembrane region" description="Helical" evidence="1">
    <location>
        <begin position="171"/>
        <end position="188"/>
    </location>
</feature>
<feature type="transmembrane region" description="Helical" evidence="1">
    <location>
        <begin position="349"/>
        <end position="368"/>
    </location>
</feature>
<sequence length="800" mass="84643">MRSIGRGYRRSLRYRVSQGFPQDAPDRTAARIGPPRLAVAMTVTAGTEDGDCMRRDTPLAVDTRRGGRWDATRVLTAGMVILLVVYTAGLLLGDPDRFEPFSDGWLCILTELAAVALCIGAAVRTRFSDPQILLGTGAVIAYTTGDAYYAASLDGADSLGFTSLADIPYLAFYPLMLGSLAIVLVRKLRGLMWPVLLDSLVGALAAASLMALMLAPILQTGTAGGTFVEVAVTVAYPLLDLLVVTAVGGVLASKGLDMGPRWPVLIAGMILFSASDVAYALGIEDYSSGSIIDAGWVAGVVAVAAWVDGAAGTGQGRRSRGVPELAAPLVSTASALAVLVIGSRLDIPLLAVVFAATSLGLASVPLAFRNRMLVSLARTDELTGLPNRRALLTDVPDRLAEGGTGALFIVDLDRFKHVNDALGHDVGDALLVQVGRRFRRQVRPGDLLARLGGDEFAVFVSGVTEDGAVAAARRLGAELAGPVELGTSSLQVSASIGIALTPRDGTDLSLLMRKADIAMFRAKAQRTGFHVYDTTDDDDGELRLRTVQEIRAALAEDQFELHYQPKVRLADHEVIGVEALVRWNHPTRGQLPPSAFLPLAEEAGLMPQLSALVLRRAVRRVSRWRAEGLDVIVAVNMSGSCILPCLPHDIAGLLERHDVPASCLMLEITEDVLMSTPTGTAGILARLRAAGVQISIDDFGTGYSSLAYLRDLPVDELKLDRSFVTAMEGDPRAGALVGSIIDLAHSLGLRVVAEGVNGEQTREELLTRGCDFGQGFHLAMPLPASEVGPWLAARGVAAGC</sequence>
<keyword evidence="1" id="KW-0472">Membrane</keyword>
<accession>A0A2S5IVK4</accession>